<dbReference type="InterPro" id="IPR005129">
    <property type="entry name" value="GTPase_ArgK"/>
</dbReference>
<dbReference type="Gene3D" id="1.20.5.170">
    <property type="match status" value="1"/>
</dbReference>
<dbReference type="SMART" id="SM00382">
    <property type="entry name" value="AAA"/>
    <property type="match status" value="1"/>
</dbReference>
<comment type="similarity">
    <text evidence="1">Belongs to the SIMIBI class G3E GTPase family. ArgK/MeaB subfamily.</text>
</comment>
<dbReference type="Proteomes" id="UP000198661">
    <property type="component" value="Unassembled WGS sequence"/>
</dbReference>
<dbReference type="GO" id="GO:0016301">
    <property type="term" value="F:kinase activity"/>
    <property type="evidence" value="ECO:0007669"/>
    <property type="project" value="UniProtKB-KW"/>
</dbReference>
<dbReference type="GO" id="GO:0003924">
    <property type="term" value="F:GTPase activity"/>
    <property type="evidence" value="ECO:0007669"/>
    <property type="project" value="InterPro"/>
</dbReference>
<dbReference type="PANTHER" id="PTHR43087">
    <property type="entry name" value="LYSINE/ARGININE/ORNITHINE TRANSPORT SYSTEM KINASE"/>
    <property type="match status" value="1"/>
</dbReference>
<protein>
    <submittedName>
        <fullName evidence="7">LAO/AO transport system kinase</fullName>
    </submittedName>
</protein>
<dbReference type="CDD" id="cd03114">
    <property type="entry name" value="MMAA-like"/>
    <property type="match status" value="1"/>
</dbReference>
<evidence type="ECO:0000313" key="8">
    <source>
        <dbReference type="Proteomes" id="UP000198661"/>
    </source>
</evidence>
<feature type="domain" description="AAA+ ATPase" evidence="6">
    <location>
        <begin position="43"/>
        <end position="303"/>
    </location>
</feature>
<dbReference type="InterPro" id="IPR052040">
    <property type="entry name" value="GTPase/Isobutyryl-CoA_mutase"/>
</dbReference>
<dbReference type="GO" id="GO:0005525">
    <property type="term" value="F:GTP binding"/>
    <property type="evidence" value="ECO:0007669"/>
    <property type="project" value="UniProtKB-KW"/>
</dbReference>
<keyword evidence="8" id="KW-1185">Reference proteome</keyword>
<dbReference type="AlphaFoldDB" id="A0A1I2LLA5"/>
<dbReference type="OrthoDB" id="9778292at2"/>
<evidence type="ECO:0000256" key="1">
    <source>
        <dbReference type="ARBA" id="ARBA00009625"/>
    </source>
</evidence>
<keyword evidence="2" id="KW-0547">Nucleotide-binding</keyword>
<name>A0A1I2LLA5_9BACL</name>
<keyword evidence="5" id="KW-0143">Chaperone</keyword>
<evidence type="ECO:0000256" key="3">
    <source>
        <dbReference type="ARBA" id="ARBA00022801"/>
    </source>
</evidence>
<accession>A0A1I2LLA5</accession>
<keyword evidence="4" id="KW-0342">GTP-binding</keyword>
<dbReference type="RefSeq" id="WP_092036186.1">
    <property type="nucleotide sequence ID" value="NZ_FOOK01000005.1"/>
</dbReference>
<sequence length="318" mass="34983">MEELVKGVLRRDRRSIARAITLIEGASDESDALAEALYPHTGKAYVVGVTGPPGAGKSTLLNRLIAHLRGEGLTVGVIAVDPTSPFSGGALLGDRVRMTEHAVDEGVFIRSMGTRGHLGGLAAATQDAVRVLDAAGYDIILVETVGVGQTELTIMELADTVVLVLTPGAGDIVQVWKAGIMEIADLFLVNKADRDGARKLIADLEEMLDLAGKMAWRPPVIPTVATERRGIDELWRQLQRHQTHLKESGEGAARRLGHLRREVRRRMEHRLRQRLSELMDEPAFREDLDRLHRREEVPHRLVRKWLARLLAGERGGSS</sequence>
<evidence type="ECO:0000256" key="2">
    <source>
        <dbReference type="ARBA" id="ARBA00022741"/>
    </source>
</evidence>
<dbReference type="InterPro" id="IPR027417">
    <property type="entry name" value="P-loop_NTPase"/>
</dbReference>
<reference evidence="7 8" key="1">
    <citation type="submission" date="2016-10" db="EMBL/GenBank/DDBJ databases">
        <authorList>
            <person name="de Groot N.N."/>
        </authorList>
    </citation>
    <scope>NUCLEOTIDE SEQUENCE [LARGE SCALE GENOMIC DNA]</scope>
    <source>
        <strain evidence="7 8">DSM 44945</strain>
    </source>
</reference>
<evidence type="ECO:0000259" key="6">
    <source>
        <dbReference type="SMART" id="SM00382"/>
    </source>
</evidence>
<keyword evidence="3" id="KW-0378">Hydrolase</keyword>
<proteinExistence type="inferred from homology"/>
<organism evidence="7 8">
    <name type="scientific">Planifilum fulgidum</name>
    <dbReference type="NCBI Taxonomy" id="201973"/>
    <lineage>
        <taxon>Bacteria</taxon>
        <taxon>Bacillati</taxon>
        <taxon>Bacillota</taxon>
        <taxon>Bacilli</taxon>
        <taxon>Bacillales</taxon>
        <taxon>Thermoactinomycetaceae</taxon>
        <taxon>Planifilum</taxon>
    </lineage>
</organism>
<dbReference type="Pfam" id="PF03308">
    <property type="entry name" value="MeaB"/>
    <property type="match status" value="1"/>
</dbReference>
<dbReference type="SUPFAM" id="SSF52540">
    <property type="entry name" value="P-loop containing nucleoside triphosphate hydrolases"/>
    <property type="match status" value="1"/>
</dbReference>
<evidence type="ECO:0000313" key="7">
    <source>
        <dbReference type="EMBL" id="SFF79240.1"/>
    </source>
</evidence>
<dbReference type="PANTHER" id="PTHR43087:SF1">
    <property type="entry name" value="LAO_AO TRANSPORT SYSTEM ATPASE"/>
    <property type="match status" value="1"/>
</dbReference>
<dbReference type="Gene3D" id="3.40.50.300">
    <property type="entry name" value="P-loop containing nucleotide triphosphate hydrolases"/>
    <property type="match status" value="1"/>
</dbReference>
<gene>
    <name evidence="7" type="ORF">SAMN04488025_10583</name>
</gene>
<dbReference type="NCBIfam" id="TIGR00750">
    <property type="entry name" value="lao"/>
    <property type="match status" value="1"/>
</dbReference>
<evidence type="ECO:0000256" key="5">
    <source>
        <dbReference type="ARBA" id="ARBA00023186"/>
    </source>
</evidence>
<evidence type="ECO:0000256" key="4">
    <source>
        <dbReference type="ARBA" id="ARBA00023134"/>
    </source>
</evidence>
<keyword evidence="7" id="KW-0808">Transferase</keyword>
<dbReference type="STRING" id="201973.SAMN04488025_10583"/>
<dbReference type="EMBL" id="FOOK01000005">
    <property type="protein sequence ID" value="SFF79240.1"/>
    <property type="molecule type" value="Genomic_DNA"/>
</dbReference>
<keyword evidence="7" id="KW-0418">Kinase</keyword>
<dbReference type="InterPro" id="IPR003593">
    <property type="entry name" value="AAA+_ATPase"/>
</dbReference>